<name>A0A1T3FET1_ELIME</name>
<evidence type="ECO:0000256" key="6">
    <source>
        <dbReference type="PIRSR" id="PIRSR625705-1"/>
    </source>
</evidence>
<dbReference type="GO" id="GO:0030203">
    <property type="term" value="P:glycosaminoglycan metabolic process"/>
    <property type="evidence" value="ECO:0007669"/>
    <property type="project" value="TreeGrafter"/>
</dbReference>
<dbReference type="Gene3D" id="3.30.379.10">
    <property type="entry name" value="Chitobiase/beta-hexosaminidase domain 2-like"/>
    <property type="match status" value="1"/>
</dbReference>
<dbReference type="CDD" id="cd06563">
    <property type="entry name" value="GH20_chitobiase-like"/>
    <property type="match status" value="1"/>
</dbReference>
<dbReference type="OrthoDB" id="9763537at2"/>
<dbReference type="Gene3D" id="3.20.20.80">
    <property type="entry name" value="Glycosidases"/>
    <property type="match status" value="1"/>
</dbReference>
<dbReference type="GO" id="GO:0004563">
    <property type="term" value="F:beta-N-acetylhexosaminidase activity"/>
    <property type="evidence" value="ECO:0007669"/>
    <property type="project" value="UniProtKB-EC"/>
</dbReference>
<feature type="domain" description="GH29D-like beta-sandwich" evidence="10">
    <location>
        <begin position="537"/>
        <end position="588"/>
    </location>
</feature>
<feature type="domain" description="Beta-hexosaminidase bacterial type N-terminal" evidence="9">
    <location>
        <begin position="25"/>
        <end position="144"/>
    </location>
</feature>
<dbReference type="InterPro" id="IPR029018">
    <property type="entry name" value="Hex-like_dom2"/>
</dbReference>
<reference evidence="11 12" key="1">
    <citation type="submission" date="2016-11" db="EMBL/GenBank/DDBJ databases">
        <title>Genome sequence and comparative genomic analysis of clinical strain Elizabethkingia meningoseptica 61421 PRCM.</title>
        <authorList>
            <person name="Wang M."/>
            <person name="Hu S."/>
            <person name="Cao L."/>
            <person name="Jiang T."/>
            <person name="Zhou Y."/>
            <person name="Ming D."/>
        </authorList>
    </citation>
    <scope>NUCLEOTIDE SEQUENCE [LARGE SCALE GENOMIC DNA]</scope>
    <source>
        <strain evidence="11 12">61421 PRCM</strain>
    </source>
</reference>
<dbReference type="RefSeq" id="WP_070904202.1">
    <property type="nucleotide sequence ID" value="NZ_CP016378.1"/>
</dbReference>
<keyword evidence="7" id="KW-0732">Signal</keyword>
<dbReference type="PANTHER" id="PTHR22600:SF57">
    <property type="entry name" value="BETA-N-ACETYLHEXOSAMINIDASE"/>
    <property type="match status" value="1"/>
</dbReference>
<dbReference type="InterPro" id="IPR015882">
    <property type="entry name" value="HEX_bac_N"/>
</dbReference>
<dbReference type="Pfam" id="PF13290">
    <property type="entry name" value="CHB_HEX_C_1"/>
    <property type="match status" value="1"/>
</dbReference>
<evidence type="ECO:0000256" key="7">
    <source>
        <dbReference type="SAM" id="SignalP"/>
    </source>
</evidence>
<comment type="caution">
    <text evidence="11">The sequence shown here is derived from an EMBL/GenBank/DDBJ whole genome shotgun (WGS) entry which is preliminary data.</text>
</comment>
<evidence type="ECO:0000313" key="11">
    <source>
        <dbReference type="EMBL" id="OOH94476.1"/>
    </source>
</evidence>
<evidence type="ECO:0000256" key="4">
    <source>
        <dbReference type="ARBA" id="ARBA00022801"/>
    </source>
</evidence>
<dbReference type="GO" id="GO:0016020">
    <property type="term" value="C:membrane"/>
    <property type="evidence" value="ECO:0007669"/>
    <property type="project" value="TreeGrafter"/>
</dbReference>
<dbReference type="Pfam" id="PF02838">
    <property type="entry name" value="Glyco_hydro_20b"/>
    <property type="match status" value="1"/>
</dbReference>
<dbReference type="PANTHER" id="PTHR22600">
    <property type="entry name" value="BETA-HEXOSAMINIDASE"/>
    <property type="match status" value="1"/>
</dbReference>
<comment type="catalytic activity">
    <reaction evidence="1">
        <text>Hydrolysis of terminal non-reducing N-acetyl-D-hexosamine residues in N-acetyl-beta-D-hexosaminides.</text>
        <dbReference type="EC" id="3.2.1.52"/>
    </reaction>
</comment>
<feature type="domain" description="Glycoside hydrolase family 20 catalytic" evidence="8">
    <location>
        <begin position="148"/>
        <end position="490"/>
    </location>
</feature>
<evidence type="ECO:0000313" key="12">
    <source>
        <dbReference type="Proteomes" id="UP000188947"/>
    </source>
</evidence>
<evidence type="ECO:0000259" key="8">
    <source>
        <dbReference type="Pfam" id="PF00728"/>
    </source>
</evidence>
<accession>A0A1T3FET1</accession>
<dbReference type="InterPro" id="IPR015883">
    <property type="entry name" value="Glyco_hydro_20_cat"/>
</dbReference>
<evidence type="ECO:0000259" key="9">
    <source>
        <dbReference type="Pfam" id="PF02838"/>
    </source>
</evidence>
<dbReference type="InterPro" id="IPR059177">
    <property type="entry name" value="GH29D-like_dom"/>
</dbReference>
<proteinExistence type="inferred from homology"/>
<keyword evidence="12" id="KW-1185">Reference proteome</keyword>
<keyword evidence="4" id="KW-0378">Hydrolase</keyword>
<organism evidence="11 12">
    <name type="scientific">Elizabethkingia meningoseptica</name>
    <name type="common">Chryseobacterium meningosepticum</name>
    <dbReference type="NCBI Taxonomy" id="238"/>
    <lineage>
        <taxon>Bacteria</taxon>
        <taxon>Pseudomonadati</taxon>
        <taxon>Bacteroidota</taxon>
        <taxon>Flavobacteriia</taxon>
        <taxon>Flavobacteriales</taxon>
        <taxon>Weeksellaceae</taxon>
        <taxon>Elizabethkingia</taxon>
    </lineage>
</organism>
<dbReference type="Gene3D" id="2.60.120.260">
    <property type="entry name" value="Galactose-binding domain-like"/>
    <property type="match status" value="1"/>
</dbReference>
<evidence type="ECO:0000256" key="2">
    <source>
        <dbReference type="ARBA" id="ARBA00006285"/>
    </source>
</evidence>
<dbReference type="EMBL" id="MPOG01000014">
    <property type="protein sequence ID" value="OOH94476.1"/>
    <property type="molecule type" value="Genomic_DNA"/>
</dbReference>
<evidence type="ECO:0000256" key="3">
    <source>
        <dbReference type="ARBA" id="ARBA00012663"/>
    </source>
</evidence>
<dbReference type="eggNOG" id="COG3525">
    <property type="taxonomic scope" value="Bacteria"/>
</dbReference>
<dbReference type="Pfam" id="PF00728">
    <property type="entry name" value="Glyco_hydro_20"/>
    <property type="match status" value="1"/>
</dbReference>
<feature type="signal peptide" evidence="7">
    <location>
        <begin position="1"/>
        <end position="20"/>
    </location>
</feature>
<evidence type="ECO:0000256" key="1">
    <source>
        <dbReference type="ARBA" id="ARBA00001231"/>
    </source>
</evidence>
<feature type="active site" description="Proton donor" evidence="6">
    <location>
        <position position="321"/>
    </location>
</feature>
<evidence type="ECO:0000256" key="5">
    <source>
        <dbReference type="ARBA" id="ARBA00023295"/>
    </source>
</evidence>
<evidence type="ECO:0000259" key="10">
    <source>
        <dbReference type="Pfam" id="PF13290"/>
    </source>
</evidence>
<protein>
    <recommendedName>
        <fullName evidence="3">beta-N-acetylhexosaminidase</fullName>
        <ecNumber evidence="3">3.2.1.52</ecNumber>
    </recommendedName>
</protein>
<dbReference type="SUPFAM" id="SSF55545">
    <property type="entry name" value="beta-N-acetylhexosaminidase-like domain"/>
    <property type="match status" value="1"/>
</dbReference>
<dbReference type="AlphaFoldDB" id="A0A1T3FET1"/>
<keyword evidence="5" id="KW-0326">Glycosidase</keyword>
<dbReference type="SUPFAM" id="SSF51445">
    <property type="entry name" value="(Trans)glycosidases"/>
    <property type="match status" value="1"/>
</dbReference>
<feature type="chain" id="PRO_5030034627" description="beta-N-acetylhexosaminidase" evidence="7">
    <location>
        <begin position="21"/>
        <end position="746"/>
    </location>
</feature>
<dbReference type="PRINTS" id="PR00738">
    <property type="entry name" value="GLHYDRLASE20"/>
</dbReference>
<dbReference type="Proteomes" id="UP000188947">
    <property type="component" value="Unassembled WGS sequence"/>
</dbReference>
<dbReference type="GO" id="GO:0005975">
    <property type="term" value="P:carbohydrate metabolic process"/>
    <property type="evidence" value="ECO:0007669"/>
    <property type="project" value="InterPro"/>
</dbReference>
<sequence length="746" mass="84623">MNYKNVLISALLPASFLVSAQRNFDIIPKPSSVAIGRGEYVFPAKVKVNVSPEFDKTLALISEYPAFKNRSAVIPVKSGQGDLNIVKVNDPQLNPGAYKLKIDKKGILIQASDVSGAINGIHTLIQLGLLQEDSSRLAYSVIEDKPRFSYRGLHLDVSRHFFPLSFVKKYIDLMALYKFNNFHWHLTDGAGWRLQIKKYPELTNKAAWRTHTVWKDWWQNGRQYIEEGRPNASGGYYTQEEAKELVKYAADRGINVIPEIEMPGHSEEVLAVYPELSCSGKPYTQSEFCIGNPKTFEFLQGVIDEVLEIFPSKYIHIGGDEADKNHWKSCPKDQALMKKEGLKSVDELQSFAIRKMDKYLQSRGRILVGWDEILDGGLTPGAVVMSWRGESGGIKAANAGHDVIMTPGEFLYFDSYQTDPRTQPEAIGGFLPLEKVYSYNPVPSELNKENEKHVLGAQANLWAEYIPTTNHVEYMVFPRALALAEVNWTPKENKNVDDFKKRLQSHYSILQKLQVNYYRPSYNINGIVAYDENSGINTVTLKTEQFDASNIKYTTDGNEPTENSFNYKELLIFTTSGKLKAAYFMKGIKVGPVLEMDIDKHKAIGKKVIYNNKWDGYEAQKEKTLTNGVFGGLTYHDKQWQGFTRDLDVVVDFEKKEIINSIAMRFMQITGPGVYMPGEMKILSSDDGVNFKELGVVKNDIPDTESKLTFKRFELKLKTPVQTHFLRIIAPNTKKGYLFTDEIIVY</sequence>
<comment type="similarity">
    <text evidence="2">Belongs to the glycosyl hydrolase 20 family.</text>
</comment>
<dbReference type="STRING" id="238.BBD35_13435"/>
<dbReference type="InterPro" id="IPR017853">
    <property type="entry name" value="GH"/>
</dbReference>
<gene>
    <name evidence="11" type="ORF">BMF97_14115</name>
</gene>
<dbReference type="InterPro" id="IPR025705">
    <property type="entry name" value="Beta_hexosaminidase_sua/sub"/>
</dbReference>
<dbReference type="EC" id="3.2.1.52" evidence="3"/>